<protein>
    <submittedName>
        <fullName evidence="1">Uncharacterized protein</fullName>
    </submittedName>
</protein>
<gene>
    <name evidence="1" type="ORF">HLB23_14155</name>
</gene>
<accession>A0A849BWQ6</accession>
<dbReference type="EMBL" id="JABELX010000004">
    <property type="protein sequence ID" value="NNH70992.1"/>
    <property type="molecule type" value="Genomic_DNA"/>
</dbReference>
<comment type="caution">
    <text evidence="1">The sequence shown here is derived from an EMBL/GenBank/DDBJ whole genome shotgun (WGS) entry which is preliminary data.</text>
</comment>
<dbReference type="AlphaFoldDB" id="A0A849BWQ6"/>
<sequence>MSAHPFPREPLATDGVLPPALWFLLLALSRQVRELTIARDDLLDAMAIHALCEHQERLIGCARYYDRSGTSPRRVVAAGSTNTHTYQRVRACNEYTRPMPAAV</sequence>
<dbReference type="RefSeq" id="WP_157552530.1">
    <property type="nucleotide sequence ID" value="NZ_JABELX010000004.1"/>
</dbReference>
<keyword evidence="2" id="KW-1185">Reference proteome</keyword>
<proteinExistence type="predicted"/>
<evidence type="ECO:0000313" key="2">
    <source>
        <dbReference type="Proteomes" id="UP000586827"/>
    </source>
</evidence>
<evidence type="ECO:0000313" key="1">
    <source>
        <dbReference type="EMBL" id="NNH70992.1"/>
    </source>
</evidence>
<dbReference type="Proteomes" id="UP000586827">
    <property type="component" value="Unassembled WGS sequence"/>
</dbReference>
<reference evidence="1 2" key="1">
    <citation type="submission" date="2020-05" db="EMBL/GenBank/DDBJ databases">
        <title>MicrobeNet Type strains.</title>
        <authorList>
            <person name="Nicholson A.C."/>
        </authorList>
    </citation>
    <scope>NUCLEOTIDE SEQUENCE [LARGE SCALE GENOMIC DNA]</scope>
    <source>
        <strain evidence="1 2">JCM 3224</strain>
    </source>
</reference>
<name>A0A849BWQ6_9NOCA</name>
<organism evidence="1 2">
    <name type="scientific">Nocardia uniformis</name>
    <dbReference type="NCBI Taxonomy" id="53432"/>
    <lineage>
        <taxon>Bacteria</taxon>
        <taxon>Bacillati</taxon>
        <taxon>Actinomycetota</taxon>
        <taxon>Actinomycetes</taxon>
        <taxon>Mycobacteriales</taxon>
        <taxon>Nocardiaceae</taxon>
        <taxon>Nocardia</taxon>
    </lineage>
</organism>